<comment type="caution">
    <text evidence="2">The sequence shown here is derived from an EMBL/GenBank/DDBJ whole genome shotgun (WGS) entry which is preliminary data.</text>
</comment>
<keyword evidence="3" id="KW-1185">Reference proteome</keyword>
<dbReference type="PANTHER" id="PTHR36510:SF1">
    <property type="entry name" value="GLUTAMATE--CYSTEINE LIGASE 2-RELATED"/>
    <property type="match status" value="1"/>
</dbReference>
<evidence type="ECO:0000313" key="3">
    <source>
        <dbReference type="Proteomes" id="UP000298313"/>
    </source>
</evidence>
<reference evidence="2 3" key="1">
    <citation type="submission" date="2019-03" db="EMBL/GenBank/DDBJ databases">
        <title>Genomics of glacier-inhabiting Cryobacterium strains.</title>
        <authorList>
            <person name="Liu Q."/>
            <person name="Xin Y.-H."/>
        </authorList>
    </citation>
    <scope>NUCLEOTIDE SEQUENCE [LARGE SCALE GENOMIC DNA]</scope>
    <source>
        <strain evidence="2 3">Hh4</strain>
    </source>
</reference>
<sequence>MRTFEVEEELLIVDPVLAAKFRQEQIEVQTSPCSSLDGLLEGIRRGRDAAGTAAWAVGAGVAALATSPLARGPRYAAMMNGFGLTAREPSTSGLHVHVSVGSDEEGVAVLDRIRIWLDRSSCSARLPGTVPWSPGISHPALCWTTGWFTLTSEPPWSIGVITTASDPGWLPDAIRSSRLAGASRAPGSSSLMQPYCGGIVVGKGLVQNAEGSISRRGLTVFD</sequence>
<comment type="catalytic activity">
    <reaction evidence="1">
        <text>L-cysteine + L-glutamate + ATP = gamma-L-glutamyl-L-cysteine + ADP + phosphate + H(+)</text>
        <dbReference type="Rhea" id="RHEA:13285"/>
        <dbReference type="ChEBI" id="CHEBI:15378"/>
        <dbReference type="ChEBI" id="CHEBI:29985"/>
        <dbReference type="ChEBI" id="CHEBI:30616"/>
        <dbReference type="ChEBI" id="CHEBI:35235"/>
        <dbReference type="ChEBI" id="CHEBI:43474"/>
        <dbReference type="ChEBI" id="CHEBI:58173"/>
        <dbReference type="ChEBI" id="CHEBI:456216"/>
        <dbReference type="EC" id="6.3.2.2"/>
    </reaction>
</comment>
<dbReference type="AlphaFoldDB" id="A0A4R9B0D3"/>
<protein>
    <submittedName>
        <fullName evidence="2">Uncharacterized protein</fullName>
    </submittedName>
</protein>
<accession>A0A4R9B0D3</accession>
<name>A0A4R9B0D3_9MICO</name>
<dbReference type="Pfam" id="PF04107">
    <property type="entry name" value="GCS2"/>
    <property type="match status" value="1"/>
</dbReference>
<dbReference type="InterPro" id="IPR014746">
    <property type="entry name" value="Gln_synth/guanido_kin_cat_dom"/>
</dbReference>
<dbReference type="EMBL" id="SOHH01000104">
    <property type="protein sequence ID" value="TFD73016.1"/>
    <property type="molecule type" value="Genomic_DNA"/>
</dbReference>
<dbReference type="PANTHER" id="PTHR36510">
    <property type="entry name" value="GLUTAMATE--CYSTEINE LIGASE 2-RELATED"/>
    <property type="match status" value="1"/>
</dbReference>
<dbReference type="SUPFAM" id="SSF55931">
    <property type="entry name" value="Glutamine synthetase/guanido kinase"/>
    <property type="match status" value="1"/>
</dbReference>
<dbReference type="OrthoDB" id="9769628at2"/>
<proteinExistence type="predicted"/>
<dbReference type="InterPro" id="IPR050141">
    <property type="entry name" value="GCL_type2/YbdK_subfam"/>
</dbReference>
<evidence type="ECO:0000256" key="1">
    <source>
        <dbReference type="ARBA" id="ARBA00048819"/>
    </source>
</evidence>
<dbReference type="Proteomes" id="UP000298313">
    <property type="component" value="Unassembled WGS sequence"/>
</dbReference>
<dbReference type="RefSeq" id="WP_134524816.1">
    <property type="nucleotide sequence ID" value="NZ_SOHH01000104.1"/>
</dbReference>
<dbReference type="GO" id="GO:0042398">
    <property type="term" value="P:modified amino acid biosynthetic process"/>
    <property type="evidence" value="ECO:0007669"/>
    <property type="project" value="InterPro"/>
</dbReference>
<dbReference type="InterPro" id="IPR006336">
    <property type="entry name" value="GCS2"/>
</dbReference>
<evidence type="ECO:0000313" key="2">
    <source>
        <dbReference type="EMBL" id="TFD73016.1"/>
    </source>
</evidence>
<gene>
    <name evidence="2" type="ORF">E3T48_14900</name>
</gene>
<organism evidence="2 3">
    <name type="scientific">Cryobacterium fucosi</name>
    <dbReference type="NCBI Taxonomy" id="1259157"/>
    <lineage>
        <taxon>Bacteria</taxon>
        <taxon>Bacillati</taxon>
        <taxon>Actinomycetota</taxon>
        <taxon>Actinomycetes</taxon>
        <taxon>Micrococcales</taxon>
        <taxon>Microbacteriaceae</taxon>
        <taxon>Cryobacterium</taxon>
    </lineage>
</organism>
<dbReference type="Gene3D" id="3.30.590.20">
    <property type="match status" value="1"/>
</dbReference>
<dbReference type="GO" id="GO:0004357">
    <property type="term" value="F:glutamate-cysteine ligase activity"/>
    <property type="evidence" value="ECO:0007669"/>
    <property type="project" value="UniProtKB-EC"/>
</dbReference>